<feature type="transmembrane region" description="Helical" evidence="1">
    <location>
        <begin position="56"/>
        <end position="77"/>
    </location>
</feature>
<dbReference type="InterPro" id="IPR026414">
    <property type="entry name" value="ExosoTase_F-assoc_memb"/>
</dbReference>
<name>A0A1H9FJU0_FLAFI</name>
<feature type="transmembrane region" description="Helical" evidence="1">
    <location>
        <begin position="121"/>
        <end position="142"/>
    </location>
</feature>
<keyword evidence="1" id="KW-0472">Membrane</keyword>
<dbReference type="NCBIfam" id="TIGR04127">
    <property type="entry name" value="flavo_near_exo"/>
    <property type="match status" value="1"/>
</dbReference>
<evidence type="ECO:0000313" key="3">
    <source>
        <dbReference type="Proteomes" id="UP000183658"/>
    </source>
</evidence>
<dbReference type="OrthoDB" id="982493at2"/>
<accession>A0A1H9FJU0</accession>
<gene>
    <name evidence="2" type="ORF">SAMN05444355_102212</name>
</gene>
<proteinExistence type="predicted"/>
<reference evidence="3" key="1">
    <citation type="submission" date="2016-10" db="EMBL/GenBank/DDBJ databases">
        <authorList>
            <person name="Varghese N."/>
            <person name="Submissions S."/>
        </authorList>
    </citation>
    <scope>NUCLEOTIDE SEQUENCE [LARGE SCALE GENOMIC DNA]</scope>
    <source>
        <strain evidence="3">DSM 15719</strain>
    </source>
</reference>
<dbReference type="RefSeq" id="WP_074721512.1">
    <property type="nucleotide sequence ID" value="NZ_CBCRVS010000001.1"/>
</dbReference>
<dbReference type="EMBL" id="FOFZ01000002">
    <property type="protein sequence ID" value="SEQ38065.1"/>
    <property type="molecule type" value="Genomic_DNA"/>
</dbReference>
<dbReference type="Proteomes" id="UP000183658">
    <property type="component" value="Unassembled WGS sequence"/>
</dbReference>
<keyword evidence="1" id="KW-0812">Transmembrane</keyword>
<feature type="transmembrane region" description="Helical" evidence="1">
    <location>
        <begin position="89"/>
        <end position="109"/>
    </location>
</feature>
<protein>
    <submittedName>
        <fullName evidence="2">Exosortase F-associated protein</fullName>
    </submittedName>
</protein>
<keyword evidence="1" id="KW-1133">Transmembrane helix</keyword>
<sequence>MLKQLLSHKLRIVLGLVFVVLLAVVRAYEDQLFYDPFLNYFKSDYNSLPLPSYNSFQLLMGLLLRYGLNTILSLGLIYALFQDVTMIKFVFFLYVFFFLVLISLFYVTIHFNGAHDNLTLFYVRRFLIQPIFVILFIPAFYYQKLSK</sequence>
<organism evidence="2 3">
    <name type="scientific">Flavobacterium frigoris</name>
    <dbReference type="NCBI Taxonomy" id="229204"/>
    <lineage>
        <taxon>Bacteria</taxon>
        <taxon>Pseudomonadati</taxon>
        <taxon>Bacteroidota</taxon>
        <taxon>Flavobacteriia</taxon>
        <taxon>Flavobacteriales</taxon>
        <taxon>Flavobacteriaceae</taxon>
        <taxon>Flavobacterium</taxon>
    </lineage>
</organism>
<evidence type="ECO:0000313" key="2">
    <source>
        <dbReference type="EMBL" id="SEQ38065.1"/>
    </source>
</evidence>
<keyword evidence="3" id="KW-1185">Reference proteome</keyword>
<evidence type="ECO:0000256" key="1">
    <source>
        <dbReference type="SAM" id="Phobius"/>
    </source>
</evidence>
<dbReference type="AlphaFoldDB" id="A0A1H9FJU0"/>